<dbReference type="AlphaFoldDB" id="A0A1V9YSQ2"/>
<dbReference type="EMBL" id="JNBS01003026">
    <property type="protein sequence ID" value="OQR88756.1"/>
    <property type="molecule type" value="Genomic_DNA"/>
</dbReference>
<dbReference type="Proteomes" id="UP000243217">
    <property type="component" value="Unassembled WGS sequence"/>
</dbReference>
<reference evidence="1 2" key="1">
    <citation type="journal article" date="2014" name="Genome Biol. Evol.">
        <title>The secreted proteins of Achlya hypogyna and Thraustotheca clavata identify the ancestral oomycete secretome and reveal gene acquisitions by horizontal gene transfer.</title>
        <authorList>
            <person name="Misner I."/>
            <person name="Blouin N."/>
            <person name="Leonard G."/>
            <person name="Richards T.A."/>
            <person name="Lane C.E."/>
        </authorList>
    </citation>
    <scope>NUCLEOTIDE SEQUENCE [LARGE SCALE GENOMIC DNA]</scope>
    <source>
        <strain evidence="1 2">ATCC 34112</strain>
    </source>
</reference>
<name>A0A1V9YSQ2_9STRA</name>
<accession>A0A1V9YSQ2</accession>
<keyword evidence="2" id="KW-1185">Reference proteome</keyword>
<organism evidence="1 2">
    <name type="scientific">Thraustotheca clavata</name>
    <dbReference type="NCBI Taxonomy" id="74557"/>
    <lineage>
        <taxon>Eukaryota</taxon>
        <taxon>Sar</taxon>
        <taxon>Stramenopiles</taxon>
        <taxon>Oomycota</taxon>
        <taxon>Saprolegniomycetes</taxon>
        <taxon>Saprolegniales</taxon>
        <taxon>Achlyaceae</taxon>
        <taxon>Thraustotheca</taxon>
    </lineage>
</organism>
<proteinExistence type="predicted"/>
<evidence type="ECO:0000313" key="1">
    <source>
        <dbReference type="EMBL" id="OQR88756.1"/>
    </source>
</evidence>
<comment type="caution">
    <text evidence="1">The sequence shown here is derived from an EMBL/GenBank/DDBJ whole genome shotgun (WGS) entry which is preliminary data.</text>
</comment>
<protein>
    <submittedName>
        <fullName evidence="1">Uncharacterized protein</fullName>
    </submittedName>
</protein>
<gene>
    <name evidence="1" type="ORF">THRCLA_10119</name>
</gene>
<dbReference type="STRING" id="74557.A0A1V9YSQ2"/>
<evidence type="ECO:0000313" key="2">
    <source>
        <dbReference type="Proteomes" id="UP000243217"/>
    </source>
</evidence>
<sequence>MSSSQPLLNVAPSRSLESNKYILGLTTGNLSILPLRNFAGVLQFDFIATATAFSSNASTNATILVTVEPVVSIPKAILSVPVMRRDVSSTMSIYYNFTDPIGYTELSHSTLVLTGFGISSVKNILNDTITCMSMGSNTTVCPLSDAFKLPTNISLLLEPVPNYAGVLNISLITVYSIMDAPTPCMLTYISLQSAKSCCQNATLQCSASQTNSIVIIQGDASVPTISLSSTLLNSTVGGISSFSVQALDIQDPYKLQGLNASIVCPQNVAENVILYQKQNLTALSKLAISGSDIFALKWLYGKLPIGIEFSWSKSIAASMLNFNCTIVAQSYVLQYPNSTAMSSKTFGVQLSTLVQVLRLPQTYFDVLEGDVIAIPFTLNASTNMSLHQWLKKFYFPMQITP</sequence>